<reference evidence="6 7" key="1">
    <citation type="submission" date="2020-08" db="EMBL/GenBank/DDBJ databases">
        <title>Genomic Encyclopedia of Type Strains, Phase IV (KMG-V): Genome sequencing to study the core and pangenomes of soil and plant-associated prokaryotes.</title>
        <authorList>
            <person name="Whitman W."/>
        </authorList>
    </citation>
    <scope>NUCLEOTIDE SEQUENCE [LARGE SCALE GENOMIC DNA]</scope>
    <source>
        <strain evidence="6 7">SEMIA 4060</strain>
    </source>
</reference>
<keyword evidence="4" id="KW-0472">Membrane</keyword>
<dbReference type="InterPro" id="IPR009057">
    <property type="entry name" value="Homeodomain-like_sf"/>
</dbReference>
<evidence type="ECO:0000256" key="4">
    <source>
        <dbReference type="SAM" id="Phobius"/>
    </source>
</evidence>
<dbReference type="GO" id="GO:0003700">
    <property type="term" value="F:DNA-binding transcription factor activity"/>
    <property type="evidence" value="ECO:0007669"/>
    <property type="project" value="InterPro"/>
</dbReference>
<sequence length="343" mass="37685">MLFIPLPFVVAILLLTLFAVVAKGSDQTSLREVPRNLPFLALILISAFQSFLGGLRWGYGIDTVIYVMPVTAALIPPLAYLGVRRLTRKSAEISLWRMGLHVLPAVAVVLLMATSRYAIDVVLPLIFIGYAIAILLPMRAGTDALRMTSFESTSPVFRALVFAAFTLLLSALLDIFVALDFAWTQGRHAIALITFGNLAALVILSIAGAVASRGRSFPDIAEPAPQFDTTGDKDTLAAIESLLEAKRVYRDPDLNLDRLARKAGIPARQISAAINRATAKNVSQYVNEFRVAEACSLLEGTKKPVTDIMFDVGFQTKSNFNREFRRVTDMTPVQWRERKQNSA</sequence>
<feature type="transmembrane region" description="Helical" evidence="4">
    <location>
        <begin position="121"/>
        <end position="138"/>
    </location>
</feature>
<dbReference type="Gene3D" id="1.10.10.60">
    <property type="entry name" value="Homeodomain-like"/>
    <property type="match status" value="1"/>
</dbReference>
<dbReference type="PANTHER" id="PTHR43280">
    <property type="entry name" value="ARAC-FAMILY TRANSCRIPTIONAL REGULATOR"/>
    <property type="match status" value="1"/>
</dbReference>
<keyword evidence="4" id="KW-0812">Transmembrane</keyword>
<dbReference type="RefSeq" id="WP_184705068.1">
    <property type="nucleotide sequence ID" value="NZ_JACHBG010000006.1"/>
</dbReference>
<evidence type="ECO:0000256" key="1">
    <source>
        <dbReference type="ARBA" id="ARBA00023015"/>
    </source>
</evidence>
<dbReference type="PANTHER" id="PTHR43280:SF29">
    <property type="entry name" value="ARAC-FAMILY TRANSCRIPTIONAL REGULATOR"/>
    <property type="match status" value="1"/>
</dbReference>
<dbReference type="PROSITE" id="PS01124">
    <property type="entry name" value="HTH_ARAC_FAMILY_2"/>
    <property type="match status" value="1"/>
</dbReference>
<keyword evidence="4" id="KW-1133">Transmembrane helix</keyword>
<name>A0A7X0IS63_9HYPH</name>
<comment type="caution">
    <text evidence="6">The sequence shown here is derived from an EMBL/GenBank/DDBJ whole genome shotgun (WGS) entry which is preliminary data.</text>
</comment>
<dbReference type="SMART" id="SM00342">
    <property type="entry name" value="HTH_ARAC"/>
    <property type="match status" value="1"/>
</dbReference>
<feature type="transmembrane region" description="Helical" evidence="4">
    <location>
        <begin position="37"/>
        <end position="57"/>
    </location>
</feature>
<evidence type="ECO:0000313" key="6">
    <source>
        <dbReference type="EMBL" id="MBB6485728.1"/>
    </source>
</evidence>
<feature type="domain" description="HTH araC/xylS-type" evidence="5">
    <location>
        <begin position="233"/>
        <end position="338"/>
    </location>
</feature>
<dbReference type="Proteomes" id="UP000565576">
    <property type="component" value="Unassembled WGS sequence"/>
</dbReference>
<feature type="transmembrane region" description="Helical" evidence="4">
    <location>
        <begin position="189"/>
        <end position="211"/>
    </location>
</feature>
<feature type="transmembrane region" description="Helical" evidence="4">
    <location>
        <begin position="159"/>
        <end position="183"/>
    </location>
</feature>
<dbReference type="EMBL" id="JACHBG010000006">
    <property type="protein sequence ID" value="MBB6485728.1"/>
    <property type="molecule type" value="Genomic_DNA"/>
</dbReference>
<evidence type="ECO:0000256" key="3">
    <source>
        <dbReference type="ARBA" id="ARBA00023163"/>
    </source>
</evidence>
<evidence type="ECO:0000259" key="5">
    <source>
        <dbReference type="PROSITE" id="PS01124"/>
    </source>
</evidence>
<keyword evidence="3" id="KW-0804">Transcription</keyword>
<proteinExistence type="predicted"/>
<organism evidence="6 7">
    <name type="scientific">Rhizobium lusitanum</name>
    <dbReference type="NCBI Taxonomy" id="293958"/>
    <lineage>
        <taxon>Bacteria</taxon>
        <taxon>Pseudomonadati</taxon>
        <taxon>Pseudomonadota</taxon>
        <taxon>Alphaproteobacteria</taxon>
        <taxon>Hyphomicrobiales</taxon>
        <taxon>Rhizobiaceae</taxon>
        <taxon>Rhizobium/Agrobacterium group</taxon>
        <taxon>Rhizobium</taxon>
    </lineage>
</organism>
<dbReference type="AlphaFoldDB" id="A0A7X0IS63"/>
<dbReference type="GO" id="GO:0043565">
    <property type="term" value="F:sequence-specific DNA binding"/>
    <property type="evidence" value="ECO:0007669"/>
    <property type="project" value="InterPro"/>
</dbReference>
<feature type="transmembrane region" description="Helical" evidence="4">
    <location>
        <begin position="63"/>
        <end position="83"/>
    </location>
</feature>
<keyword evidence="1" id="KW-0805">Transcription regulation</keyword>
<evidence type="ECO:0000313" key="7">
    <source>
        <dbReference type="Proteomes" id="UP000565576"/>
    </source>
</evidence>
<evidence type="ECO:0000256" key="2">
    <source>
        <dbReference type="ARBA" id="ARBA00023125"/>
    </source>
</evidence>
<dbReference type="SUPFAM" id="SSF46689">
    <property type="entry name" value="Homeodomain-like"/>
    <property type="match status" value="1"/>
</dbReference>
<feature type="transmembrane region" description="Helical" evidence="4">
    <location>
        <begin position="6"/>
        <end position="25"/>
    </location>
</feature>
<feature type="transmembrane region" description="Helical" evidence="4">
    <location>
        <begin position="95"/>
        <end position="115"/>
    </location>
</feature>
<accession>A0A7X0IS63</accession>
<dbReference type="InterPro" id="IPR018060">
    <property type="entry name" value="HTH_AraC"/>
</dbReference>
<keyword evidence="2 6" id="KW-0238">DNA-binding</keyword>
<gene>
    <name evidence="6" type="ORF">GGD46_003022</name>
</gene>
<protein>
    <submittedName>
        <fullName evidence="6">AraC-like DNA-binding protein</fullName>
    </submittedName>
</protein>
<dbReference type="Pfam" id="PF12833">
    <property type="entry name" value="HTH_18"/>
    <property type="match status" value="1"/>
</dbReference>